<proteinExistence type="predicted"/>
<accession>A0AC35FTS1</accession>
<dbReference type="WBParaSite" id="PS1159_v2.g20308.t1">
    <property type="protein sequence ID" value="PS1159_v2.g20308.t1"/>
    <property type="gene ID" value="PS1159_v2.g20308"/>
</dbReference>
<dbReference type="Proteomes" id="UP000887580">
    <property type="component" value="Unplaced"/>
</dbReference>
<organism evidence="1 2">
    <name type="scientific">Panagrolaimus sp. PS1159</name>
    <dbReference type="NCBI Taxonomy" id="55785"/>
    <lineage>
        <taxon>Eukaryota</taxon>
        <taxon>Metazoa</taxon>
        <taxon>Ecdysozoa</taxon>
        <taxon>Nematoda</taxon>
        <taxon>Chromadorea</taxon>
        <taxon>Rhabditida</taxon>
        <taxon>Tylenchina</taxon>
        <taxon>Panagrolaimomorpha</taxon>
        <taxon>Panagrolaimoidea</taxon>
        <taxon>Panagrolaimidae</taxon>
        <taxon>Panagrolaimus</taxon>
    </lineage>
</organism>
<reference evidence="2" key="1">
    <citation type="submission" date="2022-11" db="UniProtKB">
        <authorList>
            <consortium name="WormBaseParasite"/>
        </authorList>
    </citation>
    <scope>IDENTIFICATION</scope>
</reference>
<evidence type="ECO:0000313" key="1">
    <source>
        <dbReference type="Proteomes" id="UP000887580"/>
    </source>
</evidence>
<protein>
    <submittedName>
        <fullName evidence="2">Transposase</fullName>
    </submittedName>
</protein>
<sequence length="72" mass="8361">MVNSPTSLKRRLPFIDMENCCPEKRIKELAEKFEVSTKINRPQVCMRCVNGESGHITHHLESLPEDYQMKDA</sequence>
<name>A0AC35FTS1_9BILA</name>
<evidence type="ECO:0000313" key="2">
    <source>
        <dbReference type="WBParaSite" id="PS1159_v2.g20308.t1"/>
    </source>
</evidence>